<feature type="transmembrane region" description="Helical" evidence="2">
    <location>
        <begin position="164"/>
        <end position="183"/>
    </location>
</feature>
<feature type="transmembrane region" description="Helical" evidence="2">
    <location>
        <begin position="309"/>
        <end position="326"/>
    </location>
</feature>
<proteinExistence type="predicted"/>
<dbReference type="Proteomes" id="UP000006015">
    <property type="component" value="Unassembled WGS sequence"/>
</dbReference>
<feature type="transmembrane region" description="Helical" evidence="2">
    <location>
        <begin position="231"/>
        <end position="250"/>
    </location>
</feature>
<dbReference type="RefSeq" id="WP_003848746.1">
    <property type="nucleotide sequence ID" value="NZ_CP009244.1"/>
</dbReference>
<feature type="transmembrane region" description="Helical" evidence="2">
    <location>
        <begin position="139"/>
        <end position="158"/>
    </location>
</feature>
<protein>
    <submittedName>
        <fullName evidence="3">Benzoate transporter</fullName>
    </submittedName>
</protein>
<keyword evidence="2" id="KW-0472">Membrane</keyword>
<evidence type="ECO:0000313" key="4">
    <source>
        <dbReference type="Proteomes" id="UP000006015"/>
    </source>
</evidence>
<feature type="transmembrane region" description="Helical" evidence="2">
    <location>
        <begin position="34"/>
        <end position="54"/>
    </location>
</feature>
<dbReference type="EMBL" id="ADNS01000027">
    <property type="protein sequence ID" value="EFG80716.1"/>
    <property type="molecule type" value="Genomic_DNA"/>
</dbReference>
<feature type="transmembrane region" description="Helical" evidence="2">
    <location>
        <begin position="358"/>
        <end position="376"/>
    </location>
</feature>
<dbReference type="InterPro" id="IPR004711">
    <property type="entry name" value="Benzoate_Transporter"/>
</dbReference>
<accession>A0ABN0AD79</accession>
<dbReference type="Pfam" id="PF03594">
    <property type="entry name" value="BenE"/>
    <property type="match status" value="1"/>
</dbReference>
<keyword evidence="2" id="KW-0812">Transmembrane</keyword>
<feature type="transmembrane region" description="Helical" evidence="2">
    <location>
        <begin position="66"/>
        <end position="85"/>
    </location>
</feature>
<organism evidence="3 4">
    <name type="scientific">Corynebacterium ammoniagenes DSM 20306</name>
    <dbReference type="NCBI Taxonomy" id="649754"/>
    <lineage>
        <taxon>Bacteria</taxon>
        <taxon>Bacillati</taxon>
        <taxon>Actinomycetota</taxon>
        <taxon>Actinomycetes</taxon>
        <taxon>Mycobacteriales</taxon>
        <taxon>Corynebacteriaceae</taxon>
        <taxon>Corynebacterium</taxon>
    </lineage>
</organism>
<dbReference type="PANTHER" id="PTHR30199:SF0">
    <property type="entry name" value="INNER MEMBRANE PROTEIN YDCO"/>
    <property type="match status" value="1"/>
</dbReference>
<feature type="transmembrane region" description="Helical" evidence="2">
    <location>
        <begin position="383"/>
        <end position="403"/>
    </location>
</feature>
<feature type="transmembrane region" description="Helical" evidence="2">
    <location>
        <begin position="333"/>
        <end position="352"/>
    </location>
</feature>
<name>A0ABN0AD79_CORAM</name>
<feature type="transmembrane region" description="Helical" evidence="2">
    <location>
        <begin position="190"/>
        <end position="211"/>
    </location>
</feature>
<reference evidence="3 4" key="1">
    <citation type="submission" date="2010-04" db="EMBL/GenBank/DDBJ databases">
        <authorList>
            <person name="Weinstock G."/>
            <person name="Sodergren E."/>
            <person name="Clifton S."/>
            <person name="Fulton L."/>
            <person name="Fulton B."/>
            <person name="Courtney L."/>
            <person name="Fronick C."/>
            <person name="Harrison M."/>
            <person name="Strong C."/>
            <person name="Farmer C."/>
            <person name="Delahaunty K."/>
            <person name="Markovic C."/>
            <person name="Hall O."/>
            <person name="Minx P."/>
            <person name="Tomlinson C."/>
            <person name="Mitreva M."/>
            <person name="Hou S."/>
            <person name="Wollam A."/>
            <person name="Pepin K.H."/>
            <person name="Johnson M."/>
            <person name="Bhonagiri V."/>
            <person name="Zhang X."/>
            <person name="Suruliraj S."/>
            <person name="Warren W."/>
            <person name="Chinwalla A."/>
            <person name="Mardis E.R."/>
            <person name="Wilson R.K."/>
        </authorList>
    </citation>
    <scope>NUCLEOTIDE SEQUENCE [LARGE SCALE GENOMIC DNA]</scope>
    <source>
        <strain evidence="3 4">DSM 20306</strain>
    </source>
</reference>
<comment type="caution">
    <text evidence="3">The sequence shown here is derived from an EMBL/GenBank/DDBJ whole genome shotgun (WGS) entry which is preliminary data.</text>
</comment>
<keyword evidence="4" id="KW-1185">Reference proteome</keyword>
<feature type="transmembrane region" description="Helical" evidence="2">
    <location>
        <begin position="270"/>
        <end position="289"/>
    </location>
</feature>
<keyword evidence="2" id="KW-1133">Transmembrane helix</keyword>
<gene>
    <name evidence="3" type="ORF">HMPREF0281_02081</name>
</gene>
<dbReference type="PANTHER" id="PTHR30199">
    <property type="entry name" value="MFS FAMILY TRANSPORTER, PREDICTED SUBSTRATE BENZOATE"/>
    <property type="match status" value="1"/>
</dbReference>
<feature type="transmembrane region" description="Helical" evidence="2">
    <location>
        <begin position="105"/>
        <end position="127"/>
    </location>
</feature>
<evidence type="ECO:0000313" key="3">
    <source>
        <dbReference type="EMBL" id="EFG80716.1"/>
    </source>
</evidence>
<evidence type="ECO:0000256" key="1">
    <source>
        <dbReference type="SAM" id="MobiDB-lite"/>
    </source>
</evidence>
<feature type="region of interest" description="Disordered" evidence="1">
    <location>
        <begin position="412"/>
        <end position="434"/>
    </location>
</feature>
<sequence>MGASPLLAVEKPHLTRPTLREIVRDFGPQELGDGLVALIFSASGPIAVILAAAAAGNLSPEQTSSWIFGAFLGNGILTLLLTYLYRSPQAYFWTIPGTVLAGDALMHLTFGEVIGAYLATGLLVFLLGWTGLIGKIMELLPPTIVMAMVAGIFLRFGLDLITAATGSPLIAIPMVLIFVALSATPRLAAVAPPVAIAAVVGTVIAIASGQLGGGILADGIIASPVFTAPEFSFSAMVELVIPLTITVVIVQNGQGIAVLQAAGHKPGVNLAAAVSGLVSLPMALIGNISSCLTGPTNALIVAGPNKDRHYVAAMVTAIGAICVGLFSPVFVGFMLAMPAAFIAALAGIAMLAPLKNAFVAGFSGAFSMGALVCFLVTVSEISLLGITAPFWGIVFGCLVAWLMDPKPEPVVVEETTDDESDRREAELVDAGRPDADLQDAALLEAREELDAGVHQRTRS</sequence>
<evidence type="ECO:0000256" key="2">
    <source>
        <dbReference type="SAM" id="Phobius"/>
    </source>
</evidence>
<feature type="compositionally biased region" description="Basic and acidic residues" evidence="1">
    <location>
        <begin position="420"/>
        <end position="434"/>
    </location>
</feature>